<dbReference type="AlphaFoldDB" id="A0A921ES06"/>
<proteinExistence type="predicted"/>
<protein>
    <submittedName>
        <fullName evidence="2">Uncharacterized protein</fullName>
    </submittedName>
</protein>
<keyword evidence="1" id="KW-1133">Transmembrane helix</keyword>
<organism evidence="2 3">
    <name type="scientific">Tessaracoccus flavescens</name>
    <dbReference type="NCBI Taxonomy" id="399497"/>
    <lineage>
        <taxon>Bacteria</taxon>
        <taxon>Bacillati</taxon>
        <taxon>Actinomycetota</taxon>
        <taxon>Actinomycetes</taxon>
        <taxon>Propionibacteriales</taxon>
        <taxon>Propionibacteriaceae</taxon>
        <taxon>Tessaracoccus</taxon>
    </lineage>
</organism>
<keyword evidence="1" id="KW-0812">Transmembrane</keyword>
<dbReference type="Proteomes" id="UP000712713">
    <property type="component" value="Unassembled WGS sequence"/>
</dbReference>
<feature type="transmembrane region" description="Helical" evidence="1">
    <location>
        <begin position="40"/>
        <end position="58"/>
    </location>
</feature>
<dbReference type="EMBL" id="DYZF01000296">
    <property type="protein sequence ID" value="HJE52661.1"/>
    <property type="molecule type" value="Genomic_DNA"/>
</dbReference>
<comment type="caution">
    <text evidence="2">The sequence shown here is derived from an EMBL/GenBank/DDBJ whole genome shotgun (WGS) entry which is preliminary data.</text>
</comment>
<evidence type="ECO:0000313" key="3">
    <source>
        <dbReference type="Proteomes" id="UP000712713"/>
    </source>
</evidence>
<sequence length="225" mass="23631">MTDEGTTAAEGTAAEKEPTRLEKAKKTYGLVSDILTPTRLLAAGGALIVLIVGLIGGWDKVAAVETELPVATPSVALAAEPFEIAVNGARVADELKPIAFPTDGLRYLFVTADVTLTGDEPVGAGVLGEALAIDAKGVRASEISLGTASIYRLGDGLSQRMLQPGVPVPVVFVWEQHTDEAAPEQLTITIRQHTWAKSTMGDFSYWQQPSAVAELTLPVEAVKPA</sequence>
<gene>
    <name evidence="2" type="ORF">K8V15_11935</name>
</gene>
<reference evidence="2" key="2">
    <citation type="submission" date="2021-09" db="EMBL/GenBank/DDBJ databases">
        <authorList>
            <person name="Gilroy R."/>
        </authorList>
    </citation>
    <scope>NUCLEOTIDE SEQUENCE</scope>
    <source>
        <strain evidence="2">ChiGjej3B3-7470</strain>
    </source>
</reference>
<reference evidence="2" key="1">
    <citation type="journal article" date="2021" name="PeerJ">
        <title>Extensive microbial diversity within the chicken gut microbiome revealed by metagenomics and culture.</title>
        <authorList>
            <person name="Gilroy R."/>
            <person name="Ravi A."/>
            <person name="Getino M."/>
            <person name="Pursley I."/>
            <person name="Horton D.L."/>
            <person name="Alikhan N.F."/>
            <person name="Baker D."/>
            <person name="Gharbi K."/>
            <person name="Hall N."/>
            <person name="Watson M."/>
            <person name="Adriaenssens E.M."/>
            <person name="Foster-Nyarko E."/>
            <person name="Jarju S."/>
            <person name="Secka A."/>
            <person name="Antonio M."/>
            <person name="Oren A."/>
            <person name="Chaudhuri R.R."/>
            <person name="La Ragione R."/>
            <person name="Hildebrand F."/>
            <person name="Pallen M.J."/>
        </authorList>
    </citation>
    <scope>NUCLEOTIDE SEQUENCE</scope>
    <source>
        <strain evidence="2">ChiGjej3B3-7470</strain>
    </source>
</reference>
<accession>A0A921ES06</accession>
<name>A0A921ES06_9ACTN</name>
<evidence type="ECO:0000313" key="2">
    <source>
        <dbReference type="EMBL" id="HJE52661.1"/>
    </source>
</evidence>
<keyword evidence="1" id="KW-0472">Membrane</keyword>
<evidence type="ECO:0000256" key="1">
    <source>
        <dbReference type="SAM" id="Phobius"/>
    </source>
</evidence>